<comment type="caution">
    <text evidence="1">The sequence shown here is derived from an EMBL/GenBank/DDBJ whole genome shotgun (WGS) entry which is preliminary data.</text>
</comment>
<keyword evidence="2" id="KW-1185">Reference proteome</keyword>
<protein>
    <recommendedName>
        <fullName evidence="3">Lanthionine synthetase</fullName>
    </recommendedName>
</protein>
<accession>A0ABS2SC03</accession>
<dbReference type="Gene3D" id="1.50.10.20">
    <property type="match status" value="1"/>
</dbReference>
<dbReference type="RefSeq" id="WP_204844378.1">
    <property type="nucleotide sequence ID" value="NZ_JAFBCL010000001.1"/>
</dbReference>
<evidence type="ECO:0000313" key="1">
    <source>
        <dbReference type="EMBL" id="MBM7813785.1"/>
    </source>
</evidence>
<gene>
    <name evidence="1" type="ORF">JOE68_004650</name>
</gene>
<dbReference type="InterPro" id="IPR033889">
    <property type="entry name" value="LanC"/>
</dbReference>
<dbReference type="SUPFAM" id="SSF158745">
    <property type="entry name" value="LanC-like"/>
    <property type="match status" value="1"/>
</dbReference>
<dbReference type="Proteomes" id="UP001195724">
    <property type="component" value="Unassembled WGS sequence"/>
</dbReference>
<dbReference type="InterPro" id="IPR007822">
    <property type="entry name" value="LANC-like"/>
</dbReference>
<evidence type="ECO:0008006" key="3">
    <source>
        <dbReference type="Google" id="ProtNLM"/>
    </source>
</evidence>
<dbReference type="PRINTS" id="PR01955">
    <property type="entry name" value="LANCFRANKIA"/>
</dbReference>
<dbReference type="Pfam" id="PF05147">
    <property type="entry name" value="LANC_like"/>
    <property type="match status" value="1"/>
</dbReference>
<evidence type="ECO:0000313" key="2">
    <source>
        <dbReference type="Proteomes" id="UP001195724"/>
    </source>
</evidence>
<dbReference type="EMBL" id="JAFBCL010000001">
    <property type="protein sequence ID" value="MBM7813785.1"/>
    <property type="molecule type" value="Genomic_DNA"/>
</dbReference>
<proteinExistence type="predicted"/>
<reference evidence="1 2" key="1">
    <citation type="submission" date="2021-01" db="EMBL/GenBank/DDBJ databases">
        <title>Sequencing the genomes of 1000 actinobacteria strains.</title>
        <authorList>
            <person name="Klenk H.-P."/>
        </authorList>
    </citation>
    <scope>NUCLEOTIDE SEQUENCE [LARGE SCALE GENOMIC DNA]</scope>
    <source>
        <strain evidence="1 2">DSM 44581</strain>
    </source>
</reference>
<name>A0ABS2SC03_9PSEU</name>
<organism evidence="1 2">
    <name type="scientific">Saccharothrix algeriensis</name>
    <dbReference type="NCBI Taxonomy" id="173560"/>
    <lineage>
        <taxon>Bacteria</taxon>
        <taxon>Bacillati</taxon>
        <taxon>Actinomycetota</taxon>
        <taxon>Actinomycetes</taxon>
        <taxon>Pseudonocardiales</taxon>
        <taxon>Pseudonocardiaceae</taxon>
        <taxon>Saccharothrix</taxon>
    </lineage>
</organism>
<dbReference type="SMART" id="SM01260">
    <property type="entry name" value="LANC_like"/>
    <property type="match status" value="1"/>
</dbReference>
<dbReference type="CDD" id="cd04793">
    <property type="entry name" value="LanC"/>
    <property type="match status" value="1"/>
</dbReference>
<sequence length="384" mass="41448">MTVQGRGQVRDVKNARWAQSLADGAAGTALLHLELGEDAEEWLTAMVAEPVLAHPHQATLFDGAPAVAFTLAATTHHRALAAVNEHVEAVIRARLDAAHRRIDSGELPAKREFDLVSGLTGLGAYLLRRHGSTERHGAQLADVLVYLVRLTEPRLDGLPGWWATSGPTGPGPGPDWAGGHGNLGVAHGIAGPLTLLALAMRRGVVVPGHAEAVDRICRWLDQWRCGSGHRVWWPGAITRTEHVTGALRSAGPHRPSWCYGTPGIVRAQQLAALALGDIRRQRFAQRALAWCLTDEAQLAQLSDVSLCHGWAGVLHTAWRVGEHDEQVRAHVPRLAERLAEHLLHHPPPPHGLLNGEAGLRLAQRAATTDTTPITRWDACLLLDG</sequence>
<dbReference type="PRINTS" id="PR01950">
    <property type="entry name" value="LANCSUPER"/>
</dbReference>